<keyword evidence="3 10" id="KW-0132">Cell division</keyword>
<dbReference type="InterPro" id="IPR035911">
    <property type="entry name" value="MurE/MurF_N"/>
</dbReference>
<dbReference type="GO" id="GO:0051301">
    <property type="term" value="P:cell division"/>
    <property type="evidence" value="ECO:0007669"/>
    <property type="project" value="UniProtKB-KW"/>
</dbReference>
<dbReference type="RefSeq" id="WP_176942493.1">
    <property type="nucleotide sequence ID" value="NZ_JABZEC010000003.1"/>
</dbReference>
<dbReference type="GO" id="GO:0008360">
    <property type="term" value="P:regulation of cell shape"/>
    <property type="evidence" value="ECO:0007669"/>
    <property type="project" value="UniProtKB-KW"/>
</dbReference>
<evidence type="ECO:0000256" key="8">
    <source>
        <dbReference type="ARBA" id="ARBA00023306"/>
    </source>
</evidence>
<feature type="domain" description="Mur ligase C-terminal" evidence="13">
    <location>
        <begin position="318"/>
        <end position="441"/>
    </location>
</feature>
<evidence type="ECO:0000313" key="15">
    <source>
        <dbReference type="EMBL" id="NVY96329.1"/>
    </source>
</evidence>
<evidence type="ECO:0000256" key="1">
    <source>
        <dbReference type="ARBA" id="ARBA00022490"/>
    </source>
</evidence>
<dbReference type="Gene3D" id="3.40.1390.10">
    <property type="entry name" value="MurE/MurF, N-terminal domain"/>
    <property type="match status" value="1"/>
</dbReference>
<keyword evidence="4 10" id="KW-0547">Nucleotide-binding</keyword>
<evidence type="ECO:0000259" key="13">
    <source>
        <dbReference type="Pfam" id="PF02875"/>
    </source>
</evidence>
<evidence type="ECO:0000256" key="4">
    <source>
        <dbReference type="ARBA" id="ARBA00022741"/>
    </source>
</evidence>
<dbReference type="Gene3D" id="3.40.1190.10">
    <property type="entry name" value="Mur-like, catalytic domain"/>
    <property type="match status" value="1"/>
</dbReference>
<dbReference type="EC" id="6.3.2.10" evidence="10 11"/>
<comment type="function">
    <text evidence="10 11">Involved in cell wall formation. Catalyzes the final step in the synthesis of UDP-N-acetylmuramoyl-pentapeptide, the precursor of murein.</text>
</comment>
<dbReference type="InterPro" id="IPR000713">
    <property type="entry name" value="Mur_ligase_N"/>
</dbReference>
<evidence type="ECO:0000256" key="2">
    <source>
        <dbReference type="ARBA" id="ARBA00022598"/>
    </source>
</evidence>
<dbReference type="HAMAP" id="MF_02019">
    <property type="entry name" value="MurF"/>
    <property type="match status" value="1"/>
</dbReference>
<evidence type="ECO:0000259" key="14">
    <source>
        <dbReference type="Pfam" id="PF08245"/>
    </source>
</evidence>
<evidence type="ECO:0000256" key="6">
    <source>
        <dbReference type="ARBA" id="ARBA00022960"/>
    </source>
</evidence>
<dbReference type="Pfam" id="PF08245">
    <property type="entry name" value="Mur_ligase_M"/>
    <property type="match status" value="1"/>
</dbReference>
<reference evidence="15 16" key="1">
    <citation type="submission" date="2020-06" db="EMBL/GenBank/DDBJ databases">
        <authorList>
            <person name="Kang J."/>
        </authorList>
    </citation>
    <scope>NUCLEOTIDE SEQUENCE [LARGE SCALE GENOMIC DNA]</scope>
    <source>
        <strain evidence="15 16">DCY120</strain>
    </source>
</reference>
<dbReference type="InterPro" id="IPR013221">
    <property type="entry name" value="Mur_ligase_cen"/>
</dbReference>
<comment type="subcellular location">
    <subcellularLocation>
        <location evidence="10 11">Cytoplasm</location>
    </subcellularLocation>
</comment>
<evidence type="ECO:0000313" key="16">
    <source>
        <dbReference type="Proteomes" id="UP000563523"/>
    </source>
</evidence>
<comment type="catalytic activity">
    <reaction evidence="11">
        <text>D-alanyl-D-alanine + UDP-N-acetyl-alpha-D-muramoyl-L-alanyl-gamma-D-glutamyl-meso-2,6-diaminopimelate + ATP = UDP-N-acetyl-alpha-D-muramoyl-L-alanyl-gamma-D-glutamyl-meso-2,6-diaminopimeloyl-D-alanyl-D-alanine + ADP + phosphate + H(+)</text>
        <dbReference type="Rhea" id="RHEA:28374"/>
        <dbReference type="ChEBI" id="CHEBI:15378"/>
        <dbReference type="ChEBI" id="CHEBI:30616"/>
        <dbReference type="ChEBI" id="CHEBI:43474"/>
        <dbReference type="ChEBI" id="CHEBI:57822"/>
        <dbReference type="ChEBI" id="CHEBI:61386"/>
        <dbReference type="ChEBI" id="CHEBI:83905"/>
        <dbReference type="ChEBI" id="CHEBI:456216"/>
        <dbReference type="EC" id="6.3.2.10"/>
    </reaction>
</comment>
<feature type="binding site" evidence="10">
    <location>
        <begin position="112"/>
        <end position="118"/>
    </location>
    <ligand>
        <name>ATP</name>
        <dbReference type="ChEBI" id="CHEBI:30616"/>
    </ligand>
</feature>
<keyword evidence="7 10" id="KW-0573">Peptidoglycan synthesis</keyword>
<evidence type="ECO:0000256" key="11">
    <source>
        <dbReference type="RuleBase" id="RU004136"/>
    </source>
</evidence>
<evidence type="ECO:0000256" key="5">
    <source>
        <dbReference type="ARBA" id="ARBA00022840"/>
    </source>
</evidence>
<evidence type="ECO:0000256" key="7">
    <source>
        <dbReference type="ARBA" id="ARBA00022984"/>
    </source>
</evidence>
<protein>
    <recommendedName>
        <fullName evidence="10 11">UDP-N-acetylmuramoyl-tripeptide--D-alanyl-D-alanine ligase</fullName>
        <ecNumber evidence="10 11">6.3.2.10</ecNumber>
    </recommendedName>
    <alternativeName>
        <fullName evidence="10">D-alanyl-D-alanine-adding enzyme</fullName>
    </alternativeName>
</protein>
<dbReference type="NCBIfam" id="TIGR01143">
    <property type="entry name" value="murF"/>
    <property type="match status" value="1"/>
</dbReference>
<dbReference type="GO" id="GO:0005524">
    <property type="term" value="F:ATP binding"/>
    <property type="evidence" value="ECO:0007669"/>
    <property type="project" value="UniProtKB-UniRule"/>
</dbReference>
<gene>
    <name evidence="10" type="primary">murF</name>
    <name evidence="15" type="ORF">HU830_03970</name>
</gene>
<evidence type="ECO:0000256" key="3">
    <source>
        <dbReference type="ARBA" id="ARBA00022618"/>
    </source>
</evidence>
<keyword evidence="5 10" id="KW-0067">ATP-binding</keyword>
<sequence length="457" mass="50203">MQMLLTEIRQALGLTTNSQSPTTTEITAVTFDSRKVQAGSLFVPLVAERDGHDFVGAAFQKGAQATLWQADHPLPANADERYLVVSNTLQALQTLSQFYLRKVAPQVVAITGSNGKTTTKDMTAAILAQRYRVVKTPANFNNEIGVPITILSMDSDTEILVVEMGMDRAGQVAKLSALVQPDLAVITMIGEAHIEFFGTRDKIADAKMEIVTALKKRGTFIYNGDEPLLQERAQTVVQAKLTFGQKETNDLYSLTCQGSQKQIRFTTNLWPQLEFCLPLLGDYNVQNALASLLVGQKYQISPEQMQKALATFQPTANRTQWLTAANGSQLLSDVYNANPTAMIDVIANFSQLKTKGRRILVLGDMLELGAQGQKLHQQIATAIDPERIAAVYLIGDLMLSLQTKLAGKLPVYHFASSEQDQLVTQLRQDLDPKDLVLLKASNGLHLDRVVQALQAEC</sequence>
<dbReference type="InterPro" id="IPR036565">
    <property type="entry name" value="Mur-like_cat_sf"/>
</dbReference>
<proteinExistence type="inferred from homology"/>
<keyword evidence="9 10" id="KW-0961">Cell wall biogenesis/degradation</keyword>
<dbReference type="InterPro" id="IPR004101">
    <property type="entry name" value="Mur_ligase_C"/>
</dbReference>
<keyword evidence="8 10" id="KW-0131">Cell cycle</keyword>
<keyword evidence="6 10" id="KW-0133">Cell shape</keyword>
<keyword evidence="16" id="KW-1185">Reference proteome</keyword>
<keyword evidence="1 10" id="KW-0963">Cytoplasm</keyword>
<comment type="pathway">
    <text evidence="10 11">Cell wall biogenesis; peptidoglycan biosynthesis.</text>
</comment>
<feature type="domain" description="Mur ligase N-terminal catalytic" evidence="12">
    <location>
        <begin position="25"/>
        <end position="98"/>
    </location>
</feature>
<evidence type="ECO:0000256" key="10">
    <source>
        <dbReference type="HAMAP-Rule" id="MF_02019"/>
    </source>
</evidence>
<dbReference type="SUPFAM" id="SSF63418">
    <property type="entry name" value="MurE/MurF N-terminal domain"/>
    <property type="match status" value="1"/>
</dbReference>
<evidence type="ECO:0000259" key="12">
    <source>
        <dbReference type="Pfam" id="PF01225"/>
    </source>
</evidence>
<dbReference type="InterPro" id="IPR036615">
    <property type="entry name" value="Mur_ligase_C_dom_sf"/>
</dbReference>
<name>A0A850QZW1_9LACO</name>
<accession>A0A850QZW1</accession>
<dbReference type="PANTHER" id="PTHR43024">
    <property type="entry name" value="UDP-N-ACETYLMURAMOYL-TRIPEPTIDE--D-ALANYL-D-ALANINE LIGASE"/>
    <property type="match status" value="1"/>
</dbReference>
<keyword evidence="2 10" id="KW-0436">Ligase</keyword>
<feature type="domain" description="Mur ligase central" evidence="14">
    <location>
        <begin position="110"/>
        <end position="294"/>
    </location>
</feature>
<dbReference type="EMBL" id="JABZEC010000003">
    <property type="protein sequence ID" value="NVY96329.1"/>
    <property type="molecule type" value="Genomic_DNA"/>
</dbReference>
<comment type="catalytic activity">
    <reaction evidence="10">
        <text>UDP-N-acetyl-alpha-D-muramoyl-L-alanyl-gamma-D-glutamyl-L-lysine + D-alanyl-D-alanine + ATP = UDP-N-acetyl-alpha-D-muramoyl-L-alanyl-gamma-D-glutamyl-L-lysyl-D-alanyl-D-alanine + ADP + phosphate + H(+)</text>
        <dbReference type="Rhea" id="RHEA:16085"/>
        <dbReference type="ChEBI" id="CHEBI:15378"/>
        <dbReference type="ChEBI" id="CHEBI:30616"/>
        <dbReference type="ChEBI" id="CHEBI:43474"/>
        <dbReference type="ChEBI" id="CHEBI:57822"/>
        <dbReference type="ChEBI" id="CHEBI:70758"/>
        <dbReference type="ChEBI" id="CHEBI:83903"/>
        <dbReference type="ChEBI" id="CHEBI:456216"/>
        <dbReference type="EC" id="6.3.2.10"/>
    </reaction>
</comment>
<dbReference type="GO" id="GO:0009252">
    <property type="term" value="P:peptidoglycan biosynthetic process"/>
    <property type="evidence" value="ECO:0007669"/>
    <property type="project" value="UniProtKB-UniRule"/>
</dbReference>
<dbReference type="SUPFAM" id="SSF53244">
    <property type="entry name" value="MurD-like peptide ligases, peptide-binding domain"/>
    <property type="match status" value="1"/>
</dbReference>
<dbReference type="InterPro" id="IPR051046">
    <property type="entry name" value="MurCDEF_CellWall_CoF430Synth"/>
</dbReference>
<dbReference type="PANTHER" id="PTHR43024:SF1">
    <property type="entry name" value="UDP-N-ACETYLMURAMOYL-TRIPEPTIDE--D-ALANYL-D-ALANINE LIGASE"/>
    <property type="match status" value="1"/>
</dbReference>
<dbReference type="AlphaFoldDB" id="A0A850QZW1"/>
<dbReference type="Proteomes" id="UP000563523">
    <property type="component" value="Unassembled WGS sequence"/>
</dbReference>
<comment type="caution">
    <text evidence="15">The sequence shown here is derived from an EMBL/GenBank/DDBJ whole genome shotgun (WGS) entry which is preliminary data.</text>
</comment>
<dbReference type="SUPFAM" id="SSF53623">
    <property type="entry name" value="MurD-like peptide ligases, catalytic domain"/>
    <property type="match status" value="1"/>
</dbReference>
<dbReference type="InterPro" id="IPR005863">
    <property type="entry name" value="UDP-N-AcMur_synth"/>
</dbReference>
<dbReference type="UniPathway" id="UPA00219"/>
<dbReference type="GO" id="GO:0005737">
    <property type="term" value="C:cytoplasm"/>
    <property type="evidence" value="ECO:0007669"/>
    <property type="project" value="UniProtKB-SubCell"/>
</dbReference>
<dbReference type="Pfam" id="PF01225">
    <property type="entry name" value="Mur_ligase"/>
    <property type="match status" value="1"/>
</dbReference>
<dbReference type="GO" id="GO:0047480">
    <property type="term" value="F:UDP-N-acetylmuramoyl-tripeptide-D-alanyl-D-alanine ligase activity"/>
    <property type="evidence" value="ECO:0007669"/>
    <property type="project" value="UniProtKB-UniRule"/>
</dbReference>
<dbReference type="Gene3D" id="3.90.190.20">
    <property type="entry name" value="Mur ligase, C-terminal domain"/>
    <property type="match status" value="1"/>
</dbReference>
<dbReference type="Pfam" id="PF02875">
    <property type="entry name" value="Mur_ligase_C"/>
    <property type="match status" value="1"/>
</dbReference>
<dbReference type="GO" id="GO:0071555">
    <property type="term" value="P:cell wall organization"/>
    <property type="evidence" value="ECO:0007669"/>
    <property type="project" value="UniProtKB-KW"/>
</dbReference>
<organism evidence="15 16">
    <name type="scientific">Bombilactobacillus apium</name>
    <dbReference type="NCBI Taxonomy" id="2675299"/>
    <lineage>
        <taxon>Bacteria</taxon>
        <taxon>Bacillati</taxon>
        <taxon>Bacillota</taxon>
        <taxon>Bacilli</taxon>
        <taxon>Lactobacillales</taxon>
        <taxon>Lactobacillaceae</taxon>
        <taxon>Bombilactobacillus</taxon>
    </lineage>
</organism>
<comment type="similarity">
    <text evidence="10">Belongs to the MurCDEF family. MurF subfamily.</text>
</comment>
<evidence type="ECO:0000256" key="9">
    <source>
        <dbReference type="ARBA" id="ARBA00023316"/>
    </source>
</evidence>